<dbReference type="Proteomes" id="UP000237061">
    <property type="component" value="Unassembled WGS sequence"/>
</dbReference>
<dbReference type="InterPro" id="IPR029069">
    <property type="entry name" value="HotDog_dom_sf"/>
</dbReference>
<dbReference type="EMBL" id="PPXC01000001">
    <property type="protein sequence ID" value="POH75039.1"/>
    <property type="molecule type" value="Genomic_DNA"/>
</dbReference>
<protein>
    <submittedName>
        <fullName evidence="1">4-hydroxybenzoyl-CoA thioesterase</fullName>
    </submittedName>
</protein>
<dbReference type="AlphaFoldDB" id="A0A2S4A172"/>
<dbReference type="CDD" id="cd00586">
    <property type="entry name" value="4HBT"/>
    <property type="match status" value="1"/>
</dbReference>
<dbReference type="GO" id="GO:0047617">
    <property type="term" value="F:fatty acyl-CoA hydrolase activity"/>
    <property type="evidence" value="ECO:0007669"/>
    <property type="project" value="TreeGrafter"/>
</dbReference>
<dbReference type="Gene3D" id="3.10.129.10">
    <property type="entry name" value="Hotdog Thioesterase"/>
    <property type="match status" value="1"/>
</dbReference>
<dbReference type="InterPro" id="IPR050563">
    <property type="entry name" value="4-hydroxybenzoyl-CoA_TE"/>
</dbReference>
<evidence type="ECO:0000313" key="1">
    <source>
        <dbReference type="EMBL" id="POH75039.1"/>
    </source>
</evidence>
<sequence length="163" mass="17861">MADFQETFDGDSRLTLAVPMRWGDMDAYGHINNVEVLRILEEARVHAFGPPAGTGLPGVAVARPVFADLPRNTQALVVEHRVKYLTPLNYRNIPAVVDVWISSIKGASFTVAYAIFDPITQAKCVVAETVLAFLDESNGRLVRISAAKKAQLQPLLGPKNFRS</sequence>
<gene>
    <name evidence="1" type="ORF">CVS27_00020</name>
</gene>
<dbReference type="PANTHER" id="PTHR31793:SF24">
    <property type="entry name" value="LONG-CHAIN ACYL-COA THIOESTERASE FADM"/>
    <property type="match status" value="1"/>
</dbReference>
<keyword evidence="2" id="KW-1185">Reference proteome</keyword>
<organism evidence="1 2">
    <name type="scientific">Arthrobacter glacialis</name>
    <dbReference type="NCBI Taxonomy" id="1664"/>
    <lineage>
        <taxon>Bacteria</taxon>
        <taxon>Bacillati</taxon>
        <taxon>Actinomycetota</taxon>
        <taxon>Actinomycetes</taxon>
        <taxon>Micrococcales</taxon>
        <taxon>Micrococcaceae</taxon>
        <taxon>Arthrobacter</taxon>
    </lineage>
</organism>
<accession>A0A2S4A172</accession>
<name>A0A2S4A172_ARTGL</name>
<comment type="caution">
    <text evidence="1">The sequence shown here is derived from an EMBL/GenBank/DDBJ whole genome shotgun (WGS) entry which is preliminary data.</text>
</comment>
<dbReference type="SUPFAM" id="SSF54637">
    <property type="entry name" value="Thioesterase/thiol ester dehydrase-isomerase"/>
    <property type="match status" value="1"/>
</dbReference>
<dbReference type="PANTHER" id="PTHR31793">
    <property type="entry name" value="4-HYDROXYBENZOYL-COA THIOESTERASE FAMILY MEMBER"/>
    <property type="match status" value="1"/>
</dbReference>
<proteinExistence type="predicted"/>
<evidence type="ECO:0000313" key="2">
    <source>
        <dbReference type="Proteomes" id="UP000237061"/>
    </source>
</evidence>
<dbReference type="Pfam" id="PF13279">
    <property type="entry name" value="4HBT_2"/>
    <property type="match status" value="1"/>
</dbReference>
<dbReference type="RefSeq" id="WP_103463704.1">
    <property type="nucleotide sequence ID" value="NZ_PPXB01000001.1"/>
</dbReference>
<dbReference type="OrthoDB" id="9799036at2"/>
<reference evidence="1 2" key="1">
    <citation type="submission" date="2018-01" db="EMBL/GenBank/DDBJ databases">
        <title>Arthrobacter sp. nov., from glaciers in China.</title>
        <authorList>
            <person name="Liu Q."/>
            <person name="Xin Y.-H."/>
        </authorList>
    </citation>
    <scope>NUCLEOTIDE SEQUENCE [LARGE SCALE GENOMIC DNA]</scope>
    <source>
        <strain evidence="1 2">HLT2-12-2</strain>
    </source>
</reference>